<comment type="subcellular location">
    <subcellularLocation>
        <location evidence="8">Cytoplasm</location>
    </subcellularLocation>
</comment>
<dbReference type="InterPro" id="IPR018171">
    <property type="entry name" value="Pept_tRNA_hydro_CS"/>
</dbReference>
<dbReference type="FunFam" id="3.40.50.1470:FF:000001">
    <property type="entry name" value="Peptidyl-tRNA hydrolase"/>
    <property type="match status" value="1"/>
</dbReference>
<dbReference type="EC" id="3.1.1.29" evidence="1 8"/>
<protein>
    <recommendedName>
        <fullName evidence="7 8">Peptidyl-tRNA hydrolase</fullName>
        <shortName evidence="8">Pth</shortName>
        <ecNumber evidence="1 8">3.1.1.29</ecNumber>
    </recommendedName>
</protein>
<keyword evidence="2 8" id="KW-0820">tRNA-binding</keyword>
<evidence type="ECO:0000313" key="12">
    <source>
        <dbReference type="Proteomes" id="UP000501058"/>
    </source>
</evidence>
<dbReference type="GO" id="GO:0006515">
    <property type="term" value="P:protein quality control for misfolded or incompletely synthesized proteins"/>
    <property type="evidence" value="ECO:0007669"/>
    <property type="project" value="UniProtKB-UniRule"/>
</dbReference>
<reference evidence="11 12" key="1">
    <citation type="submission" date="2020-03" db="EMBL/GenBank/DDBJ databases">
        <title>Propioniciclava sp. nov., isolated from Hydrophilus acuminatus.</title>
        <authorList>
            <person name="Hyun D.-W."/>
            <person name="Bae J.-W."/>
        </authorList>
    </citation>
    <scope>NUCLEOTIDE SEQUENCE [LARGE SCALE GENOMIC DNA]</scope>
    <source>
        <strain evidence="11 12">HDW11</strain>
    </source>
</reference>
<evidence type="ECO:0000256" key="3">
    <source>
        <dbReference type="ARBA" id="ARBA00022801"/>
    </source>
</evidence>
<evidence type="ECO:0000313" key="11">
    <source>
        <dbReference type="EMBL" id="QIK71608.1"/>
    </source>
</evidence>
<comment type="similarity">
    <text evidence="5 8 10">Belongs to the PTH family.</text>
</comment>
<evidence type="ECO:0000256" key="2">
    <source>
        <dbReference type="ARBA" id="ARBA00022555"/>
    </source>
</evidence>
<evidence type="ECO:0000256" key="5">
    <source>
        <dbReference type="ARBA" id="ARBA00038063"/>
    </source>
</evidence>
<comment type="subunit">
    <text evidence="8">Monomer.</text>
</comment>
<dbReference type="PROSITE" id="PS01195">
    <property type="entry name" value="PEPT_TRNA_HYDROL_1"/>
    <property type="match status" value="1"/>
</dbReference>
<dbReference type="Pfam" id="PF01195">
    <property type="entry name" value="Pept_tRNA_hydro"/>
    <property type="match status" value="1"/>
</dbReference>
<evidence type="ECO:0000256" key="7">
    <source>
        <dbReference type="ARBA" id="ARBA00050038"/>
    </source>
</evidence>
<feature type="binding site" evidence="8">
    <location>
        <position position="17"/>
    </location>
    <ligand>
        <name>tRNA</name>
        <dbReference type="ChEBI" id="CHEBI:17843"/>
    </ligand>
</feature>
<dbReference type="GO" id="GO:0072344">
    <property type="term" value="P:rescue of stalled ribosome"/>
    <property type="evidence" value="ECO:0007669"/>
    <property type="project" value="UniProtKB-UniRule"/>
</dbReference>
<feature type="active site" description="Proton acceptor" evidence="8">
    <location>
        <position position="22"/>
    </location>
</feature>
<keyword evidence="4 8" id="KW-0694">RNA-binding</keyword>
<dbReference type="AlphaFoldDB" id="A0A6G7Y4P6"/>
<feature type="binding site" evidence="8">
    <location>
        <position position="80"/>
    </location>
    <ligand>
        <name>tRNA</name>
        <dbReference type="ChEBI" id="CHEBI:17843"/>
    </ligand>
</feature>
<dbReference type="SUPFAM" id="SSF53178">
    <property type="entry name" value="Peptidyl-tRNA hydrolase-like"/>
    <property type="match status" value="1"/>
</dbReference>
<dbReference type="GO" id="GO:0005737">
    <property type="term" value="C:cytoplasm"/>
    <property type="evidence" value="ECO:0007669"/>
    <property type="project" value="UniProtKB-SubCell"/>
</dbReference>
<keyword evidence="8" id="KW-0963">Cytoplasm</keyword>
<accession>A0A6G7Y4P6</accession>
<dbReference type="Proteomes" id="UP000501058">
    <property type="component" value="Chromosome"/>
</dbReference>
<dbReference type="EMBL" id="CP049865">
    <property type="protein sequence ID" value="QIK71608.1"/>
    <property type="molecule type" value="Genomic_DNA"/>
</dbReference>
<feature type="site" description="Discriminates between blocked and unblocked aminoacyl-tRNA" evidence="8">
    <location>
        <position position="12"/>
    </location>
</feature>
<dbReference type="InterPro" id="IPR001328">
    <property type="entry name" value="Pept_tRNA_hydro"/>
</dbReference>
<dbReference type="HAMAP" id="MF_00083">
    <property type="entry name" value="Pept_tRNA_hydro_bact"/>
    <property type="match status" value="1"/>
</dbReference>
<comment type="function">
    <text evidence="8">Hydrolyzes ribosome-free peptidyl-tRNAs (with 1 or more amino acids incorporated), which drop off the ribosome during protein synthesis, or as a result of ribosome stalling.</text>
</comment>
<evidence type="ECO:0000256" key="9">
    <source>
        <dbReference type="RuleBase" id="RU000673"/>
    </source>
</evidence>
<dbReference type="PANTHER" id="PTHR17224">
    <property type="entry name" value="PEPTIDYL-TRNA HYDROLASE"/>
    <property type="match status" value="1"/>
</dbReference>
<evidence type="ECO:0000256" key="10">
    <source>
        <dbReference type="RuleBase" id="RU004320"/>
    </source>
</evidence>
<name>A0A6G7Y4P6_9ACTN</name>
<dbReference type="InterPro" id="IPR036416">
    <property type="entry name" value="Pept_tRNA_hydro_sf"/>
</dbReference>
<dbReference type="GO" id="GO:0004045">
    <property type="term" value="F:peptidyl-tRNA hydrolase activity"/>
    <property type="evidence" value="ECO:0007669"/>
    <property type="project" value="UniProtKB-UniRule"/>
</dbReference>
<feature type="binding site" evidence="8">
    <location>
        <position position="78"/>
    </location>
    <ligand>
        <name>tRNA</name>
        <dbReference type="ChEBI" id="CHEBI:17843"/>
    </ligand>
</feature>
<keyword evidence="3 8" id="KW-0378">Hydrolase</keyword>
<evidence type="ECO:0000256" key="8">
    <source>
        <dbReference type="HAMAP-Rule" id="MF_00083"/>
    </source>
</evidence>
<dbReference type="GO" id="GO:0000049">
    <property type="term" value="F:tRNA binding"/>
    <property type="evidence" value="ECO:0007669"/>
    <property type="project" value="UniProtKB-UniRule"/>
</dbReference>
<dbReference type="RefSeq" id="WP_166232177.1">
    <property type="nucleotide sequence ID" value="NZ_CP049865.1"/>
</dbReference>
<proteinExistence type="inferred from homology"/>
<evidence type="ECO:0000256" key="1">
    <source>
        <dbReference type="ARBA" id="ARBA00013260"/>
    </source>
</evidence>
<feature type="binding site" evidence="8">
    <location>
        <position position="126"/>
    </location>
    <ligand>
        <name>tRNA</name>
        <dbReference type="ChEBI" id="CHEBI:17843"/>
    </ligand>
</feature>
<dbReference type="Gene3D" id="3.40.50.1470">
    <property type="entry name" value="Peptidyl-tRNA hydrolase"/>
    <property type="match status" value="1"/>
</dbReference>
<dbReference type="KEGG" id="prv:G7070_04125"/>
<organism evidence="11 12">
    <name type="scientific">Propioniciclava coleopterorum</name>
    <dbReference type="NCBI Taxonomy" id="2714937"/>
    <lineage>
        <taxon>Bacteria</taxon>
        <taxon>Bacillati</taxon>
        <taxon>Actinomycetota</taxon>
        <taxon>Actinomycetes</taxon>
        <taxon>Propionibacteriales</taxon>
        <taxon>Propionibacteriaceae</taxon>
        <taxon>Propioniciclava</taxon>
    </lineage>
</organism>
<dbReference type="CDD" id="cd00462">
    <property type="entry name" value="PTH"/>
    <property type="match status" value="1"/>
</dbReference>
<sequence length="200" mass="21213">MASPWLVVGLGNPGPTYASTRHNVGFMVADELAGRARAPFAAPRGMRADVVETRLAASGMGGVGADAQRVILLKPRTFMNDSGAAVAKACAFFKIDPDHVIAVHDELDLDFGRLRAKKGGGDNGHNGLKSMRAHLGTGDFYRIRFGIGRPPGRQQAADYVLAPIPASLREDYAVEVSRNADAVEALISGDLAAVQNRFNS</sequence>
<comment type="function">
    <text evidence="8">Catalyzes the release of premature peptidyl moieties from peptidyl-tRNA molecules trapped in stalled 50S ribosomal subunits, and thus maintains levels of free tRNAs and 50S ribosomes.</text>
</comment>
<evidence type="ECO:0000256" key="6">
    <source>
        <dbReference type="ARBA" id="ARBA00048707"/>
    </source>
</evidence>
<comment type="catalytic activity">
    <reaction evidence="6 8 9">
        <text>an N-acyl-L-alpha-aminoacyl-tRNA + H2O = an N-acyl-L-amino acid + a tRNA + H(+)</text>
        <dbReference type="Rhea" id="RHEA:54448"/>
        <dbReference type="Rhea" id="RHEA-COMP:10123"/>
        <dbReference type="Rhea" id="RHEA-COMP:13883"/>
        <dbReference type="ChEBI" id="CHEBI:15377"/>
        <dbReference type="ChEBI" id="CHEBI:15378"/>
        <dbReference type="ChEBI" id="CHEBI:59874"/>
        <dbReference type="ChEBI" id="CHEBI:78442"/>
        <dbReference type="ChEBI" id="CHEBI:138191"/>
        <dbReference type="EC" id="3.1.1.29"/>
    </reaction>
</comment>
<feature type="site" description="Stabilizes the basic form of H active site to accept a proton" evidence="8">
    <location>
        <position position="105"/>
    </location>
</feature>
<evidence type="ECO:0000256" key="4">
    <source>
        <dbReference type="ARBA" id="ARBA00022884"/>
    </source>
</evidence>
<dbReference type="NCBIfam" id="TIGR00447">
    <property type="entry name" value="pth"/>
    <property type="match status" value="1"/>
</dbReference>
<dbReference type="PROSITE" id="PS01196">
    <property type="entry name" value="PEPT_TRNA_HYDROL_2"/>
    <property type="match status" value="1"/>
</dbReference>
<keyword evidence="12" id="KW-1185">Reference proteome</keyword>
<dbReference type="PANTHER" id="PTHR17224:SF1">
    <property type="entry name" value="PEPTIDYL-TRNA HYDROLASE"/>
    <property type="match status" value="1"/>
</dbReference>
<gene>
    <name evidence="8" type="primary">pth</name>
    <name evidence="11" type="ORF">G7070_04125</name>
</gene>